<dbReference type="EMBL" id="JAKIXB020000008">
    <property type="protein sequence ID" value="KAL1605981.1"/>
    <property type="molecule type" value="Genomic_DNA"/>
</dbReference>
<evidence type="ECO:0000256" key="1">
    <source>
        <dbReference type="SAM" id="SignalP"/>
    </source>
</evidence>
<feature type="chain" id="PRO_5045241515" evidence="1">
    <location>
        <begin position="18"/>
        <end position="199"/>
    </location>
</feature>
<feature type="signal peptide" evidence="1">
    <location>
        <begin position="1"/>
        <end position="17"/>
    </location>
</feature>
<evidence type="ECO:0000313" key="2">
    <source>
        <dbReference type="EMBL" id="KAL1605981.1"/>
    </source>
</evidence>
<evidence type="ECO:0000313" key="3">
    <source>
        <dbReference type="Proteomes" id="UP001521222"/>
    </source>
</evidence>
<comment type="caution">
    <text evidence="2">The sequence shown here is derived from an EMBL/GenBank/DDBJ whole genome shotgun (WGS) entry which is preliminary data.</text>
</comment>
<dbReference type="Proteomes" id="UP001521222">
    <property type="component" value="Unassembled WGS sequence"/>
</dbReference>
<proteinExistence type="predicted"/>
<gene>
    <name evidence="2" type="ORF">SLS59_003105</name>
</gene>
<organism evidence="2 3">
    <name type="scientific">Nothophoma quercina</name>
    <dbReference type="NCBI Taxonomy" id="749835"/>
    <lineage>
        <taxon>Eukaryota</taxon>
        <taxon>Fungi</taxon>
        <taxon>Dikarya</taxon>
        <taxon>Ascomycota</taxon>
        <taxon>Pezizomycotina</taxon>
        <taxon>Dothideomycetes</taxon>
        <taxon>Pleosporomycetidae</taxon>
        <taxon>Pleosporales</taxon>
        <taxon>Pleosporineae</taxon>
        <taxon>Didymellaceae</taxon>
        <taxon>Nothophoma</taxon>
    </lineage>
</organism>
<protein>
    <submittedName>
        <fullName evidence="2">Uncharacterized protein</fullName>
    </submittedName>
</protein>
<name>A0ABR3RNG5_9PLEO</name>
<sequence>MLFTTVAALLFPVAIMAVPAGKPAHGDDQCSPVSYIVSEYQLTRSPNYAFVNFNIESTFTVDSRSDDPVAAGANCEADGVDIPQSDNECNIAGQKTDNLTFDLKEGSGVPNYRIHHQYRCNNATWITTNDVKLPPLKCDAIEDGKNGDSVRCTSDPFIFTPQNTRKLLINDDKKAKAKAKAMKPSAAQASACPSCIASA</sequence>
<keyword evidence="1" id="KW-0732">Signal</keyword>
<reference evidence="2 3" key="1">
    <citation type="submission" date="2024-02" db="EMBL/GenBank/DDBJ databases">
        <title>De novo assembly and annotation of 12 fungi associated with fruit tree decline syndrome in Ontario, Canada.</title>
        <authorList>
            <person name="Sulman M."/>
            <person name="Ellouze W."/>
            <person name="Ilyukhin E."/>
        </authorList>
    </citation>
    <scope>NUCLEOTIDE SEQUENCE [LARGE SCALE GENOMIC DNA]</scope>
    <source>
        <strain evidence="2 3">M97-236</strain>
    </source>
</reference>
<accession>A0ABR3RNG5</accession>
<keyword evidence="3" id="KW-1185">Reference proteome</keyword>